<proteinExistence type="predicted"/>
<evidence type="ECO:0000259" key="2">
    <source>
        <dbReference type="Pfam" id="PF12969"/>
    </source>
</evidence>
<evidence type="ECO:0000313" key="3">
    <source>
        <dbReference type="EMBL" id="MPL96443.1"/>
    </source>
</evidence>
<evidence type="ECO:0008006" key="4">
    <source>
        <dbReference type="Google" id="ProtNLM"/>
    </source>
</evidence>
<sequence length="666" mass="77649">MTKRLLTFALVLGGLFFNLSPVFTQSKNPYKYGKIETEELEMKVYPADTSAVALILFHDGFTDYDYVNNKFVVKTEVKKRVKILKQEGLEHATVTLRYYYKTPSMCENISRLEAYAYNLEGNKTVKTKLESKYIFNERVSEYYRQIKFAIPNVKVGTVIEYKYTVVSDFYYDLPTWFFQTNIPVLNGRYEVIIPEYFVYNFESRGYEEIKMEETPVNKNFTINTKSSLENVSCQARDVIFSVKNIPALKEDNYIWTIKDYLSGIRFELSGTRFPYELYKNYTSTWDDIEKTLKEKSDFERYSIRSNSFSREVPKLITPEDTELNKIEKIYKFVKEKIRWNESYGFISNPSEAIKNGTGDNAQINSAIISMLRDAGINAYPILMSRRSIGRLPLTHPSIDWLNTYIVMAETSTGERYFMDGSAFYGGLNMLPTDLLVDKARIFGYNSDDKWINLTNISKNQFMSMISASIDTIGNISGECNQIMTFQPAYQFKKMYHELSDTTVYVEKLNQNLSVDIENVTLEGQNDLLSNSISQRFKFKKNSGSEANYLYVNPLIFTHISKNDFTQSDRKLPVEFNYPYKHFISVMIELPANYTVEEIPKSEKFILNDNSGSLSYLIKQISDRILQVNYRFELNEIIFPHTDYENVKTFWGQIATKNNELIVLKRM</sequence>
<dbReference type="EMBL" id="VSSQ01000510">
    <property type="protein sequence ID" value="MPL96443.1"/>
    <property type="molecule type" value="Genomic_DNA"/>
</dbReference>
<dbReference type="Gene3D" id="2.60.120.1130">
    <property type="match status" value="1"/>
</dbReference>
<dbReference type="Gene3D" id="3.10.620.30">
    <property type="match status" value="1"/>
</dbReference>
<accession>A0A644W1T1</accession>
<evidence type="ECO:0000259" key="1">
    <source>
        <dbReference type="Pfam" id="PF01841"/>
    </source>
</evidence>
<feature type="domain" description="DUF3857" evidence="2">
    <location>
        <begin position="75"/>
        <end position="208"/>
    </location>
</feature>
<dbReference type="InterPro" id="IPR024618">
    <property type="entry name" value="DUF3857"/>
</dbReference>
<comment type="caution">
    <text evidence="3">The sequence shown here is derived from an EMBL/GenBank/DDBJ whole genome shotgun (WGS) entry which is preliminary data.</text>
</comment>
<organism evidence="3">
    <name type="scientific">bioreactor metagenome</name>
    <dbReference type="NCBI Taxonomy" id="1076179"/>
    <lineage>
        <taxon>unclassified sequences</taxon>
        <taxon>metagenomes</taxon>
        <taxon>ecological metagenomes</taxon>
    </lineage>
</organism>
<dbReference type="InterPro" id="IPR038765">
    <property type="entry name" value="Papain-like_cys_pep_sf"/>
</dbReference>
<feature type="domain" description="Transglutaminase-like" evidence="1">
    <location>
        <begin position="315"/>
        <end position="378"/>
    </location>
</feature>
<dbReference type="InterPro" id="IPR002931">
    <property type="entry name" value="Transglutaminase-like"/>
</dbReference>
<dbReference type="SUPFAM" id="SSF54001">
    <property type="entry name" value="Cysteine proteinases"/>
    <property type="match status" value="1"/>
</dbReference>
<dbReference type="AlphaFoldDB" id="A0A644W1T1"/>
<protein>
    <recommendedName>
        <fullName evidence="4">DUF3857 domain-containing protein</fullName>
    </recommendedName>
</protein>
<dbReference type="Gene3D" id="2.60.40.3140">
    <property type="match status" value="1"/>
</dbReference>
<gene>
    <name evidence="3" type="ORF">SDC9_42623</name>
</gene>
<reference evidence="3" key="1">
    <citation type="submission" date="2019-08" db="EMBL/GenBank/DDBJ databases">
        <authorList>
            <person name="Kucharzyk K."/>
            <person name="Murdoch R.W."/>
            <person name="Higgins S."/>
            <person name="Loffler F."/>
        </authorList>
    </citation>
    <scope>NUCLEOTIDE SEQUENCE</scope>
</reference>
<dbReference type="Pfam" id="PF01841">
    <property type="entry name" value="Transglut_core"/>
    <property type="match status" value="1"/>
</dbReference>
<name>A0A644W1T1_9ZZZZ</name>
<dbReference type="Pfam" id="PF12969">
    <property type="entry name" value="DUF3857"/>
    <property type="match status" value="1"/>
</dbReference>